<feature type="chain" id="PRO_5002299327" evidence="6">
    <location>
        <begin position="25"/>
        <end position="260"/>
    </location>
</feature>
<comment type="subcellular location">
    <subcellularLocation>
        <location evidence="1">Cell outer membrane</location>
    </subcellularLocation>
</comment>
<evidence type="ECO:0000256" key="4">
    <source>
        <dbReference type="ARBA" id="ARBA00023136"/>
    </source>
</evidence>
<proteinExistence type="inferred from homology"/>
<reference evidence="7 8" key="1">
    <citation type="journal article" date="2015" name="Mol. Plant Microbe Interact.">
        <title>Comparative Genomic Analysis of Pseudomonas chlororaphis PCL1606 Reveals New Insight into Antifungal Compounds Involved in Biocontrol.</title>
        <authorList>
            <person name="Calderon C.E."/>
            <person name="Ramos C."/>
            <person name="de Vicente A."/>
            <person name="Cazorla F.M."/>
        </authorList>
    </citation>
    <scope>NUCLEOTIDE SEQUENCE [LARGE SCALE GENOMIC DNA]</scope>
    <source>
        <strain evidence="7 8">PCL1606</strain>
    </source>
</reference>
<dbReference type="PANTHER" id="PTHR38776">
    <property type="entry name" value="MLTA-INTERACTING PROTEIN-RELATED"/>
    <property type="match status" value="1"/>
</dbReference>
<name>A0A0D5XUT4_9PSED</name>
<sequence length="260" mass="27366">MFSFTRSALLAVLLIQGVACGAFAEDAGQDGLSGALGLGIGYQPHDPSGSRHDTVPLPYVDLEWGDVSLDTDDGLTWDAFKAKGFSAGPYINYLPGRNANGSLRGLRDVPNMADVGGYIQYAPDDFWRLFASIGSAVAAGEGQGGLLGKVGGEIGYPLGLGIIGSNNLTAHFADARQTRTFFGISDEEAQATGIGAYRAGGGLQNLTLTQNLQVPLGDNWSWMTSASWIRLTGSAADSTLVRERGEVNQGQVQTALSYHF</sequence>
<dbReference type="Proteomes" id="UP000032748">
    <property type="component" value="Chromosome"/>
</dbReference>
<dbReference type="AlphaFoldDB" id="A0A0D5XUT4"/>
<organism evidence="7 8">
    <name type="scientific">Pseudomonas chlororaphis</name>
    <dbReference type="NCBI Taxonomy" id="587753"/>
    <lineage>
        <taxon>Bacteria</taxon>
        <taxon>Pseudomonadati</taxon>
        <taxon>Pseudomonadota</taxon>
        <taxon>Gammaproteobacteria</taxon>
        <taxon>Pseudomonadales</taxon>
        <taxon>Pseudomonadaceae</taxon>
        <taxon>Pseudomonas</taxon>
    </lineage>
</organism>
<keyword evidence="5" id="KW-0998">Cell outer membrane</keyword>
<dbReference type="EMBL" id="CP011110">
    <property type="protein sequence ID" value="AKA22823.1"/>
    <property type="molecule type" value="Genomic_DNA"/>
</dbReference>
<evidence type="ECO:0000256" key="3">
    <source>
        <dbReference type="ARBA" id="ARBA00022729"/>
    </source>
</evidence>
<evidence type="ECO:0000256" key="1">
    <source>
        <dbReference type="ARBA" id="ARBA00004442"/>
    </source>
</evidence>
<dbReference type="RefSeq" id="WP_044464784.1">
    <property type="nucleotide sequence ID" value="NZ_CP011110.1"/>
</dbReference>
<keyword evidence="4" id="KW-0472">Membrane</keyword>
<accession>A0A0D5XUT4</accession>
<dbReference type="InterPro" id="IPR010583">
    <property type="entry name" value="MipA"/>
</dbReference>
<dbReference type="PANTHER" id="PTHR38776:SF1">
    <property type="entry name" value="MLTA-INTERACTING PROTEIN-RELATED"/>
    <property type="match status" value="1"/>
</dbReference>
<dbReference type="GO" id="GO:0009279">
    <property type="term" value="C:cell outer membrane"/>
    <property type="evidence" value="ECO:0007669"/>
    <property type="project" value="UniProtKB-SubCell"/>
</dbReference>
<keyword evidence="3 6" id="KW-0732">Signal</keyword>
<dbReference type="OrthoDB" id="6191999at2"/>
<dbReference type="PATRIC" id="fig|587753.10.peg.1362"/>
<evidence type="ECO:0000313" key="8">
    <source>
        <dbReference type="Proteomes" id="UP000032748"/>
    </source>
</evidence>
<evidence type="ECO:0000313" key="7">
    <source>
        <dbReference type="EMBL" id="AKA22823.1"/>
    </source>
</evidence>
<evidence type="ECO:0000256" key="2">
    <source>
        <dbReference type="ARBA" id="ARBA00005722"/>
    </source>
</evidence>
<feature type="signal peptide" evidence="6">
    <location>
        <begin position="1"/>
        <end position="24"/>
    </location>
</feature>
<gene>
    <name evidence="7" type="ORF">PCL1606_13680</name>
</gene>
<protein>
    <submittedName>
        <fullName evidence="7">Structural protein MipA</fullName>
    </submittedName>
</protein>
<evidence type="ECO:0000256" key="5">
    <source>
        <dbReference type="ARBA" id="ARBA00023237"/>
    </source>
</evidence>
<dbReference type="KEGG" id="pcz:PCL1606_13680"/>
<evidence type="ECO:0000256" key="6">
    <source>
        <dbReference type="SAM" id="SignalP"/>
    </source>
</evidence>
<dbReference type="Pfam" id="PF06629">
    <property type="entry name" value="MipA"/>
    <property type="match status" value="1"/>
</dbReference>
<comment type="similarity">
    <text evidence="2">Belongs to the MipA/OmpV family.</text>
</comment>